<dbReference type="RefSeq" id="WP_179428162.1">
    <property type="nucleotide sequence ID" value="NZ_JACBZP010000001.1"/>
</dbReference>
<proteinExistence type="predicted"/>
<accession>A0A7Z0D2W8</accession>
<dbReference type="PANTHER" id="PTHR10668">
    <property type="entry name" value="PHYTOENE DEHYDROGENASE"/>
    <property type="match status" value="1"/>
</dbReference>
<organism evidence="1 2">
    <name type="scientific">Spelaeicoccus albus</name>
    <dbReference type="NCBI Taxonomy" id="1280376"/>
    <lineage>
        <taxon>Bacteria</taxon>
        <taxon>Bacillati</taxon>
        <taxon>Actinomycetota</taxon>
        <taxon>Actinomycetes</taxon>
        <taxon>Micrococcales</taxon>
        <taxon>Brevibacteriaceae</taxon>
        <taxon>Spelaeicoccus</taxon>
    </lineage>
</organism>
<dbReference type="SUPFAM" id="SSF51905">
    <property type="entry name" value="FAD/NAD(P)-binding domain"/>
    <property type="match status" value="1"/>
</dbReference>
<comment type="caution">
    <text evidence="1">The sequence shown here is derived from an EMBL/GenBank/DDBJ whole genome shotgun (WGS) entry which is preliminary data.</text>
</comment>
<protein>
    <submittedName>
        <fullName evidence="1">Phytoene dehydrogenase-like protein</fullName>
    </submittedName>
</protein>
<reference evidence="1 2" key="1">
    <citation type="submission" date="2020-07" db="EMBL/GenBank/DDBJ databases">
        <title>Sequencing the genomes of 1000 actinobacteria strains.</title>
        <authorList>
            <person name="Klenk H.-P."/>
        </authorList>
    </citation>
    <scope>NUCLEOTIDE SEQUENCE [LARGE SCALE GENOMIC DNA]</scope>
    <source>
        <strain evidence="1 2">DSM 26341</strain>
    </source>
</reference>
<dbReference type="InterPro" id="IPR036188">
    <property type="entry name" value="FAD/NAD-bd_sf"/>
</dbReference>
<evidence type="ECO:0000313" key="1">
    <source>
        <dbReference type="EMBL" id="NYI67870.1"/>
    </source>
</evidence>
<dbReference type="Pfam" id="PF13450">
    <property type="entry name" value="NAD_binding_8"/>
    <property type="match status" value="1"/>
</dbReference>
<gene>
    <name evidence="1" type="ORF">BJY26_002176</name>
</gene>
<name>A0A7Z0D2W8_9MICO</name>
<dbReference type="EMBL" id="JACBZP010000001">
    <property type="protein sequence ID" value="NYI67870.1"/>
    <property type="molecule type" value="Genomic_DNA"/>
</dbReference>
<dbReference type="Proteomes" id="UP000539111">
    <property type="component" value="Unassembled WGS sequence"/>
</dbReference>
<dbReference type="Gene3D" id="3.50.50.60">
    <property type="entry name" value="FAD/NAD(P)-binding domain"/>
    <property type="match status" value="2"/>
</dbReference>
<dbReference type="AlphaFoldDB" id="A0A7Z0D2W8"/>
<sequence>MQFDAIVVGSGPNGLAAAVTLARAGLSVQLIEGSRTLGGAARSSEMTLPGFLHDECSAIHPQVLSSPFFKAFDIRRRVPFVVPDMSYAHPLDDGPAGLAFRDVNRTAESLGRDGPAWRKLFAPLVPHIDGVIDFAFSQLMRLPRDPASALRFGLRVLEQGSPAWNARFSGPVAPALLAGVNAHSVGRMPSLSTAGAGMVLALQAHAAGWPVPVGGSQAIMDALVDDFVAHGGEIVTGHMVKSLQELPPARAVLLDVSARSLARIGADHFPSNYLRALESLKYGGAVSKVDYALSGPVPWADENVGRTPTVHLGGSRADIARSEAQVASGVHPDNPFVLVAQPSLFDSSRAPAGQHTLWAYSHVPNGSDVDVSGAIEGQIERFAPGFKDLIIGKAYRSAKELGDYNPNCVGGDFSAGAVTLPQLIRRPVLGPTPWATPLPNVFLASSSTPPGPSVHGLAGFYAARLALRRRFNAGVPDLSPHG</sequence>
<dbReference type="PANTHER" id="PTHR10668:SF105">
    <property type="entry name" value="DEHYDROGENASE-RELATED"/>
    <property type="match status" value="1"/>
</dbReference>
<keyword evidence="2" id="KW-1185">Reference proteome</keyword>
<evidence type="ECO:0000313" key="2">
    <source>
        <dbReference type="Proteomes" id="UP000539111"/>
    </source>
</evidence>